<keyword evidence="4" id="KW-1185">Reference proteome</keyword>
<keyword evidence="1" id="KW-0472">Membrane</keyword>
<organism evidence="2 4">
    <name type="scientific">Volvox reticuliferus</name>
    <dbReference type="NCBI Taxonomy" id="1737510"/>
    <lineage>
        <taxon>Eukaryota</taxon>
        <taxon>Viridiplantae</taxon>
        <taxon>Chlorophyta</taxon>
        <taxon>core chlorophytes</taxon>
        <taxon>Chlorophyceae</taxon>
        <taxon>CS clade</taxon>
        <taxon>Chlamydomonadales</taxon>
        <taxon>Volvocaceae</taxon>
        <taxon>Volvox</taxon>
    </lineage>
</organism>
<evidence type="ECO:0000313" key="3">
    <source>
        <dbReference type="EMBL" id="GIM09313.1"/>
    </source>
</evidence>
<protein>
    <submittedName>
        <fullName evidence="2">Uncharacterized protein</fullName>
    </submittedName>
</protein>
<dbReference type="Proteomes" id="UP000747110">
    <property type="component" value="Unassembled WGS sequence"/>
</dbReference>
<dbReference type="Proteomes" id="UP000722791">
    <property type="component" value="Unassembled WGS sequence"/>
</dbReference>
<feature type="transmembrane region" description="Helical" evidence="1">
    <location>
        <begin position="398"/>
        <end position="416"/>
    </location>
</feature>
<feature type="transmembrane region" description="Helical" evidence="1">
    <location>
        <begin position="100"/>
        <end position="120"/>
    </location>
</feature>
<keyword evidence="1" id="KW-0812">Transmembrane</keyword>
<evidence type="ECO:0000313" key="2">
    <source>
        <dbReference type="EMBL" id="GIL85748.1"/>
    </source>
</evidence>
<reference evidence="2" key="1">
    <citation type="journal article" date="2021" name="Proc. Natl. Acad. Sci. U.S.A.">
        <title>Three genomes in the algal genus Volvox reveal the fate of a haploid sex-determining region after a transition to homothallism.</title>
        <authorList>
            <person name="Yamamoto K."/>
            <person name="Hamaji T."/>
            <person name="Kawai-Toyooka H."/>
            <person name="Matsuzaki R."/>
            <person name="Takahashi F."/>
            <person name="Nishimura Y."/>
            <person name="Kawachi M."/>
            <person name="Noguchi H."/>
            <person name="Minakuchi Y."/>
            <person name="Umen J.G."/>
            <person name="Toyoda A."/>
            <person name="Nozaki H."/>
        </authorList>
    </citation>
    <scope>NUCLEOTIDE SEQUENCE</scope>
    <source>
        <strain evidence="3">NIES-3785</strain>
        <strain evidence="2">NIES-3786</strain>
    </source>
</reference>
<accession>A0A8J4FQA4</accession>
<keyword evidence="1" id="KW-1133">Transmembrane helix</keyword>
<feature type="transmembrane region" description="Helical" evidence="1">
    <location>
        <begin position="132"/>
        <end position="153"/>
    </location>
</feature>
<proteinExistence type="predicted"/>
<sequence>MASMACGKSTGSWLLRKRTPVGFTVRRFQGLTRHSVSREEWTQLDSSTPLPIESRYDPSLPFQTAVQRLKELLEAASWESEEEQLRYEVANLVPEMKLTLFTNLGSVLTLAAFVTSWLTGEDPLGGFALRDNSLGAAAVGAGYALPLVLCSVVSRLTPVRHNFPVLDDLQDSQQEIVKPIVEDLNASQLLILASVVVVPSMLMLLPAFHGALMVAGQILTADLVPPLGMHLHLPDVLRRQVGVLVPAVCSAYFAAWIVTRQLDVKDRQVIAIRDALESADRYFLHAAAERAAERPDILQRQAPSQLQRPSEGTGLATSFASVDTALHGLVDGAIGDTLCSGSNSCGPLRQLGAEMSQAFKTVSILWLMTRRKAARLAYVLTALNVVYFGIIWHQTRDLGTPVVAAMLVTLTELFLIKHFPRGNGGRSNRNNGDASAV</sequence>
<dbReference type="AlphaFoldDB" id="A0A8J4FQA4"/>
<name>A0A8J4FQA4_9CHLO</name>
<dbReference type="EMBL" id="BNCP01000033">
    <property type="protein sequence ID" value="GIL85748.1"/>
    <property type="molecule type" value="Genomic_DNA"/>
</dbReference>
<dbReference type="OrthoDB" id="540721at2759"/>
<evidence type="ECO:0000313" key="4">
    <source>
        <dbReference type="Proteomes" id="UP000747110"/>
    </source>
</evidence>
<feature type="transmembrane region" description="Helical" evidence="1">
    <location>
        <begin position="373"/>
        <end position="392"/>
    </location>
</feature>
<evidence type="ECO:0000256" key="1">
    <source>
        <dbReference type="SAM" id="Phobius"/>
    </source>
</evidence>
<comment type="caution">
    <text evidence="2">The sequence shown here is derived from an EMBL/GenBank/DDBJ whole genome shotgun (WGS) entry which is preliminary data.</text>
</comment>
<dbReference type="EMBL" id="BNCQ01000031">
    <property type="protein sequence ID" value="GIM09313.1"/>
    <property type="molecule type" value="Genomic_DNA"/>
</dbReference>
<gene>
    <name evidence="2" type="ORF">Vretifemale_14133</name>
    <name evidence="3" type="ORF">Vretimale_13227</name>
</gene>
<feature type="transmembrane region" description="Helical" evidence="1">
    <location>
        <begin position="239"/>
        <end position="258"/>
    </location>
</feature>
<feature type="transmembrane region" description="Helical" evidence="1">
    <location>
        <begin position="189"/>
        <end position="219"/>
    </location>
</feature>